<evidence type="ECO:0008006" key="4">
    <source>
        <dbReference type="Google" id="ProtNLM"/>
    </source>
</evidence>
<proteinExistence type="predicted"/>
<keyword evidence="1" id="KW-0812">Transmembrane</keyword>
<feature type="transmembrane region" description="Helical" evidence="1">
    <location>
        <begin position="21"/>
        <end position="40"/>
    </location>
</feature>
<dbReference type="CDD" id="cd20335">
    <property type="entry name" value="BRcat_RBR"/>
    <property type="match status" value="1"/>
</dbReference>
<gene>
    <name evidence="2" type="ORF">PNBC_05885</name>
</gene>
<evidence type="ECO:0000313" key="3">
    <source>
        <dbReference type="Proteomes" id="UP000077134"/>
    </source>
</evidence>
<keyword evidence="1" id="KW-1133">Transmembrane helix</keyword>
<feature type="transmembrane region" description="Helical" evidence="1">
    <location>
        <begin position="46"/>
        <end position="65"/>
    </location>
</feature>
<keyword evidence="1" id="KW-0472">Membrane</keyword>
<dbReference type="KEGG" id="pcx:LPB68_18850"/>
<evidence type="ECO:0000256" key="1">
    <source>
        <dbReference type="SAM" id="Phobius"/>
    </source>
</evidence>
<dbReference type="AlphaFoldDB" id="A0A167FUU9"/>
<reference evidence="2 3" key="1">
    <citation type="submission" date="2016-02" db="EMBL/GenBank/DDBJ databases">
        <title>Paenibacillus sp. LPB0068, isolated from Crassostrea gigas.</title>
        <authorList>
            <person name="Shin S.-K."/>
            <person name="Yi H."/>
        </authorList>
    </citation>
    <scope>NUCLEOTIDE SEQUENCE [LARGE SCALE GENOMIC DNA]</scope>
    <source>
        <strain evidence="2 3">LPB0068</strain>
    </source>
</reference>
<dbReference type="Proteomes" id="UP000077134">
    <property type="component" value="Unassembled WGS sequence"/>
</dbReference>
<comment type="caution">
    <text evidence="2">The sequence shown here is derived from an EMBL/GenBank/DDBJ whole genome shotgun (WGS) entry which is preliminary data.</text>
</comment>
<sequence length="136" mass="16555">MRNFKEKLTSFMYGRYGIDQLYYASFVAFFIVTIFNTIIGSSFLNFLVWVILIWMIFRTLSRNIYKRRMENEKFMRIWNPIKAKGSLNIRRIKEMKTHRFRRCPHCKTVLRLPRKSGKHTVKCPTCKQEFKVRVML</sequence>
<accession>A0A167FUU9</accession>
<organism evidence="2 3">
    <name type="scientific">Paenibacillus crassostreae</name>
    <dbReference type="NCBI Taxonomy" id="1763538"/>
    <lineage>
        <taxon>Bacteria</taxon>
        <taxon>Bacillati</taxon>
        <taxon>Bacillota</taxon>
        <taxon>Bacilli</taxon>
        <taxon>Bacillales</taxon>
        <taxon>Paenibacillaceae</taxon>
        <taxon>Paenibacillus</taxon>
    </lineage>
</organism>
<dbReference type="EMBL" id="LSFN01000005">
    <property type="protein sequence ID" value="OAB76924.1"/>
    <property type="molecule type" value="Genomic_DNA"/>
</dbReference>
<protein>
    <recommendedName>
        <fullName evidence="4">Zn-finger containing protein</fullName>
    </recommendedName>
</protein>
<evidence type="ECO:0000313" key="2">
    <source>
        <dbReference type="EMBL" id="OAB76924.1"/>
    </source>
</evidence>
<dbReference type="Gene3D" id="2.20.28.160">
    <property type="match status" value="1"/>
</dbReference>
<name>A0A167FUU9_9BACL</name>
<keyword evidence="3" id="KW-1185">Reference proteome</keyword>
<dbReference type="STRING" id="1763538.LPB68_18850"/>